<reference evidence="1" key="1">
    <citation type="journal article" date="2020" name="Stud. Mycol.">
        <title>101 Dothideomycetes genomes: a test case for predicting lifestyles and emergence of pathogens.</title>
        <authorList>
            <person name="Haridas S."/>
            <person name="Albert R."/>
            <person name="Binder M."/>
            <person name="Bloem J."/>
            <person name="Labutti K."/>
            <person name="Salamov A."/>
            <person name="Andreopoulos B."/>
            <person name="Baker S."/>
            <person name="Barry K."/>
            <person name="Bills G."/>
            <person name="Bluhm B."/>
            <person name="Cannon C."/>
            <person name="Castanera R."/>
            <person name="Culley D."/>
            <person name="Daum C."/>
            <person name="Ezra D."/>
            <person name="Gonzalez J."/>
            <person name="Henrissat B."/>
            <person name="Kuo A."/>
            <person name="Liang C."/>
            <person name="Lipzen A."/>
            <person name="Lutzoni F."/>
            <person name="Magnuson J."/>
            <person name="Mondo S."/>
            <person name="Nolan M."/>
            <person name="Ohm R."/>
            <person name="Pangilinan J."/>
            <person name="Park H.-J."/>
            <person name="Ramirez L."/>
            <person name="Alfaro M."/>
            <person name="Sun H."/>
            <person name="Tritt A."/>
            <person name="Yoshinaga Y."/>
            <person name="Zwiers L.-H."/>
            <person name="Turgeon B."/>
            <person name="Goodwin S."/>
            <person name="Spatafora J."/>
            <person name="Crous P."/>
            <person name="Grigoriev I."/>
        </authorList>
    </citation>
    <scope>NUCLEOTIDE SEQUENCE</scope>
    <source>
        <strain evidence="1">CBS 123094</strain>
    </source>
</reference>
<name>A0A6A5WLP2_9PLEO</name>
<protein>
    <submittedName>
        <fullName evidence="1">Uncharacterized protein</fullName>
    </submittedName>
</protein>
<dbReference type="OrthoDB" id="10605912at2759"/>
<accession>A0A6A5WLP2</accession>
<dbReference type="Proteomes" id="UP000799779">
    <property type="component" value="Unassembled WGS sequence"/>
</dbReference>
<evidence type="ECO:0000313" key="2">
    <source>
        <dbReference type="Proteomes" id="UP000799779"/>
    </source>
</evidence>
<proteinExistence type="predicted"/>
<keyword evidence="2" id="KW-1185">Reference proteome</keyword>
<dbReference type="AlphaFoldDB" id="A0A6A5WLP2"/>
<dbReference type="EMBL" id="ML977603">
    <property type="protein sequence ID" value="KAF1998566.1"/>
    <property type="molecule type" value="Genomic_DNA"/>
</dbReference>
<evidence type="ECO:0000313" key="1">
    <source>
        <dbReference type="EMBL" id="KAF1998566.1"/>
    </source>
</evidence>
<sequence>MGAGWFVLRHLGPLMLGEVEHFGSLARCDHVPRGLCRTTVPSTSRLSPYTSNWPMESTLWPCSSTQDGGSRRTSLGRHSEPRTTLVHFGQVLCNASASPRLGRLSSMPVGPRCFFLLPKFGVLGSREIHGSIHPMSPSSNSTEAAPITPLFPRHPCRRPSADTIFANPPRLARGIVGQSPYLLMLQHAVRASHSVILYRHLCGSLGSTACILHCTSTLVSIQLINFPRNGSFIPHPTYC</sequence>
<organism evidence="1 2">
    <name type="scientific">Amniculicola lignicola CBS 123094</name>
    <dbReference type="NCBI Taxonomy" id="1392246"/>
    <lineage>
        <taxon>Eukaryota</taxon>
        <taxon>Fungi</taxon>
        <taxon>Dikarya</taxon>
        <taxon>Ascomycota</taxon>
        <taxon>Pezizomycotina</taxon>
        <taxon>Dothideomycetes</taxon>
        <taxon>Pleosporomycetidae</taxon>
        <taxon>Pleosporales</taxon>
        <taxon>Amniculicolaceae</taxon>
        <taxon>Amniculicola</taxon>
    </lineage>
</organism>
<gene>
    <name evidence="1" type="ORF">P154DRAFT_248963</name>
</gene>